<dbReference type="Pfam" id="PF09945">
    <property type="entry name" value="DUF2177"/>
    <property type="match status" value="1"/>
</dbReference>
<organism evidence="2">
    <name type="scientific">viral metagenome</name>
    <dbReference type="NCBI Taxonomy" id="1070528"/>
    <lineage>
        <taxon>unclassified sequences</taxon>
        <taxon>metagenomes</taxon>
        <taxon>organismal metagenomes</taxon>
    </lineage>
</organism>
<dbReference type="AlphaFoldDB" id="A0A6C0CIZ8"/>
<feature type="transmembrane region" description="Helical" evidence="1">
    <location>
        <begin position="101"/>
        <end position="119"/>
    </location>
</feature>
<feature type="transmembrane region" description="Helical" evidence="1">
    <location>
        <begin position="43"/>
        <end position="61"/>
    </location>
</feature>
<evidence type="ECO:0008006" key="3">
    <source>
        <dbReference type="Google" id="ProtNLM"/>
    </source>
</evidence>
<feature type="transmembrane region" description="Helical" evidence="1">
    <location>
        <begin position="70"/>
        <end position="89"/>
    </location>
</feature>
<protein>
    <recommendedName>
        <fullName evidence="3">DUF2177 family protein</fullName>
    </recommendedName>
</protein>
<sequence length="123" mass="14321">MDYIIPAFTMLSLDAVYLSNIGGPLFDPMIKNIQGEKMTLNPYGAIIVYILMLFVLYKFIIMERKSPNDAFLLGFCIYGVFDFTNVAIFKKYKYVPSVVDMFWGGILFYITTWVTYKLLKIKY</sequence>
<evidence type="ECO:0000313" key="2">
    <source>
        <dbReference type="EMBL" id="QHT04132.1"/>
    </source>
</evidence>
<dbReference type="EMBL" id="MN739423">
    <property type="protein sequence ID" value="QHT04132.1"/>
    <property type="molecule type" value="Genomic_DNA"/>
</dbReference>
<proteinExistence type="predicted"/>
<keyword evidence="1" id="KW-0472">Membrane</keyword>
<name>A0A6C0CIZ8_9ZZZZ</name>
<reference evidence="2" key="1">
    <citation type="journal article" date="2020" name="Nature">
        <title>Giant virus diversity and host interactions through global metagenomics.</title>
        <authorList>
            <person name="Schulz F."/>
            <person name="Roux S."/>
            <person name="Paez-Espino D."/>
            <person name="Jungbluth S."/>
            <person name="Walsh D.A."/>
            <person name="Denef V.J."/>
            <person name="McMahon K.D."/>
            <person name="Konstantinidis K.T."/>
            <person name="Eloe-Fadrosh E.A."/>
            <person name="Kyrpides N.C."/>
            <person name="Woyke T."/>
        </authorList>
    </citation>
    <scope>NUCLEOTIDE SEQUENCE</scope>
    <source>
        <strain evidence="2">GVMAG-M-3300021185-45</strain>
    </source>
</reference>
<keyword evidence="1" id="KW-1133">Transmembrane helix</keyword>
<dbReference type="InterPro" id="IPR018687">
    <property type="entry name" value="DUF2177_membr"/>
</dbReference>
<accession>A0A6C0CIZ8</accession>
<keyword evidence="1" id="KW-0812">Transmembrane</keyword>
<evidence type="ECO:0000256" key="1">
    <source>
        <dbReference type="SAM" id="Phobius"/>
    </source>
</evidence>